<proteinExistence type="predicted"/>
<sequence>MNKAAIYHRPESEYAYLYTADELRLRIRTAKNDIQSISVVAGDPYNWQNGTWQKSANVVMKKTLVTETHQYWQASLTAPFNRLNYGFILTDSLGDSIFYGDQGFETLTSSSNDD</sequence>
<name>A0A9X3EAI4_9LACO</name>
<dbReference type="SUPFAM" id="SSF81296">
    <property type="entry name" value="E set domains"/>
    <property type="match status" value="1"/>
</dbReference>
<dbReference type="EMBL" id="QVOQ01000053">
    <property type="protein sequence ID" value="MCX7579898.1"/>
    <property type="molecule type" value="Genomic_DNA"/>
</dbReference>
<dbReference type="GO" id="GO:0005975">
    <property type="term" value="P:carbohydrate metabolic process"/>
    <property type="evidence" value="ECO:0007669"/>
    <property type="project" value="InterPro"/>
</dbReference>
<dbReference type="InterPro" id="IPR004185">
    <property type="entry name" value="Glyco_hydro_13_lg-like_dom"/>
</dbReference>
<evidence type="ECO:0000259" key="1">
    <source>
        <dbReference type="Pfam" id="PF02903"/>
    </source>
</evidence>
<dbReference type="AlphaFoldDB" id="A0A9X3EAI4"/>
<comment type="caution">
    <text evidence="2">The sequence shown here is derived from an EMBL/GenBank/DDBJ whole genome shotgun (WGS) entry which is preliminary data.</text>
</comment>
<protein>
    <submittedName>
        <fullName evidence="2">Alpha-glycosidase</fullName>
    </submittedName>
</protein>
<accession>A0A9X3EAI4</accession>
<dbReference type="Pfam" id="PF02903">
    <property type="entry name" value="Alpha-amylase_N"/>
    <property type="match status" value="1"/>
</dbReference>
<reference evidence="2" key="1">
    <citation type="submission" date="2018-08" db="EMBL/GenBank/DDBJ databases">
        <title>Draft genome sequences of Leuconostoc spp. and Weissella spp. with biocontrol potential.</title>
        <authorList>
            <person name="Lo R."/>
            <person name="Ho V.T.T."/>
            <person name="Turner M.S."/>
        </authorList>
    </citation>
    <scope>NUCLEOTIDE SEQUENCE</scope>
    <source>
        <strain evidence="2">156</strain>
    </source>
</reference>
<feature type="domain" description="Glycoside hydrolase family 13 N-terminal Ig-like" evidence="1">
    <location>
        <begin position="1"/>
        <end position="108"/>
    </location>
</feature>
<dbReference type="RefSeq" id="WP_267287480.1">
    <property type="nucleotide sequence ID" value="NZ_QVOQ01000053.1"/>
</dbReference>
<dbReference type="CDD" id="cd02857">
    <property type="entry name" value="E_set_CDase_PDE_N"/>
    <property type="match status" value="1"/>
</dbReference>
<dbReference type="InterPro" id="IPR014756">
    <property type="entry name" value="Ig_E-set"/>
</dbReference>
<dbReference type="GO" id="GO:0004553">
    <property type="term" value="F:hydrolase activity, hydrolyzing O-glycosyl compounds"/>
    <property type="evidence" value="ECO:0007669"/>
    <property type="project" value="InterPro"/>
</dbReference>
<evidence type="ECO:0000313" key="3">
    <source>
        <dbReference type="Proteomes" id="UP001080333"/>
    </source>
</evidence>
<feature type="non-terminal residue" evidence="2">
    <location>
        <position position="114"/>
    </location>
</feature>
<evidence type="ECO:0000313" key="2">
    <source>
        <dbReference type="EMBL" id="MCX7579898.1"/>
    </source>
</evidence>
<organism evidence="2 3">
    <name type="scientific">Leuconostoc falkenbergense</name>
    <dbReference type="NCBI Taxonomy" id="2766470"/>
    <lineage>
        <taxon>Bacteria</taxon>
        <taxon>Bacillati</taxon>
        <taxon>Bacillota</taxon>
        <taxon>Bacilli</taxon>
        <taxon>Lactobacillales</taxon>
        <taxon>Lactobacillaceae</taxon>
        <taxon>Leuconostoc</taxon>
    </lineage>
</organism>
<dbReference type="Gene3D" id="2.60.40.10">
    <property type="entry name" value="Immunoglobulins"/>
    <property type="match status" value="1"/>
</dbReference>
<dbReference type="Proteomes" id="UP001080333">
    <property type="component" value="Unassembled WGS sequence"/>
</dbReference>
<gene>
    <name evidence="2" type="ORF">D0502_11060</name>
</gene>
<dbReference type="InterPro" id="IPR013783">
    <property type="entry name" value="Ig-like_fold"/>
</dbReference>